<comment type="caution">
    <text evidence="3">The sequence shown here is derived from an EMBL/GenBank/DDBJ whole genome shotgun (WGS) entry which is preliminary data.</text>
</comment>
<dbReference type="Gene3D" id="3.90.320.10">
    <property type="match status" value="1"/>
</dbReference>
<evidence type="ECO:0000259" key="2">
    <source>
        <dbReference type="Pfam" id="PF13482"/>
    </source>
</evidence>
<dbReference type="InterPro" id="IPR012337">
    <property type="entry name" value="RNaseH-like_sf"/>
</dbReference>
<dbReference type="SUPFAM" id="SSF53098">
    <property type="entry name" value="Ribonuclease H-like"/>
    <property type="match status" value="1"/>
</dbReference>
<dbReference type="Proteomes" id="UP000782312">
    <property type="component" value="Unassembled WGS sequence"/>
</dbReference>
<dbReference type="NCBIfam" id="TIGR03491">
    <property type="entry name" value="TM0106 family RecB-like putative nuclease"/>
    <property type="match status" value="1"/>
</dbReference>
<name>A0A932HXB0_UNCTE</name>
<evidence type="ECO:0000313" key="3">
    <source>
        <dbReference type="EMBL" id="MBI3126065.1"/>
    </source>
</evidence>
<protein>
    <submittedName>
        <fullName evidence="3">TM0106 family RecB-like putative nuclease</fullName>
    </submittedName>
</protein>
<gene>
    <name evidence="3" type="ORF">HYZ11_00485</name>
</gene>
<evidence type="ECO:0000313" key="4">
    <source>
        <dbReference type="Proteomes" id="UP000782312"/>
    </source>
</evidence>
<dbReference type="AlphaFoldDB" id="A0A932HXB0"/>
<reference evidence="3" key="1">
    <citation type="submission" date="2020-07" db="EMBL/GenBank/DDBJ databases">
        <title>Huge and variable diversity of episymbiotic CPR bacteria and DPANN archaea in groundwater ecosystems.</title>
        <authorList>
            <person name="He C.Y."/>
            <person name="Keren R."/>
            <person name="Whittaker M."/>
            <person name="Farag I.F."/>
            <person name="Doudna J."/>
            <person name="Cate J.H.D."/>
            <person name="Banfield J.F."/>
        </authorList>
    </citation>
    <scope>NUCLEOTIDE SEQUENCE</scope>
    <source>
        <strain evidence="3">NC_groundwater_763_Ag_S-0.2um_68_21</strain>
    </source>
</reference>
<organism evidence="3 4">
    <name type="scientific">Tectimicrobiota bacterium</name>
    <dbReference type="NCBI Taxonomy" id="2528274"/>
    <lineage>
        <taxon>Bacteria</taxon>
        <taxon>Pseudomonadati</taxon>
        <taxon>Nitrospinota/Tectimicrobiota group</taxon>
        <taxon>Candidatus Tectimicrobiota</taxon>
    </lineage>
</organism>
<dbReference type="InterPro" id="IPR038726">
    <property type="entry name" value="PDDEXK_AddAB-type"/>
</dbReference>
<feature type="domain" description="PD-(D/E)XK endonuclease-like" evidence="1">
    <location>
        <begin position="71"/>
        <end position="222"/>
    </location>
</feature>
<dbReference type="Pfam" id="PF12705">
    <property type="entry name" value="PDDEXK_1"/>
    <property type="match status" value="1"/>
</dbReference>
<proteinExistence type="predicted"/>
<dbReference type="InterPro" id="IPR019993">
    <property type="entry name" value="RecB_nuclease_TM0106_put"/>
</dbReference>
<feature type="domain" description="YprB ribonuclease H-like" evidence="2">
    <location>
        <begin position="316"/>
        <end position="495"/>
    </location>
</feature>
<accession>A0A932HXB0</accession>
<dbReference type="Pfam" id="PF13482">
    <property type="entry name" value="RNase_H_2"/>
    <property type="match status" value="1"/>
</dbReference>
<dbReference type="InterPro" id="IPR038720">
    <property type="entry name" value="YprB_RNase_H-like_dom"/>
</dbReference>
<evidence type="ECO:0000259" key="1">
    <source>
        <dbReference type="Pfam" id="PF12705"/>
    </source>
</evidence>
<sequence>MALTPMNKDALHLAASDIHFLYQPAECGLRVRLRHLGEPEAEPGPFEQLIFRLGERHEQAHLASFPEVLDLRQGSREERERQTLEALQGDHPVLYRPVLRAVAALGGVRVEIVGEPDFLIREDPGHLLRDAKLARRIDQEAHPEILLQLQLYGWLYEQVAGRPPVRLEIYSGNGEIVVIPYDGGKRALEVLERILALRLAKEEPYSPVGWSKCGGCGFRRRCWPRAEVLHDVALVVGVDQGLAIALREEGIRSYDDLLREFPEARLSEFKRPWGQRFHRVGKSAAGILRNAKSLASGRELVFCPLRLPHHPNFAMFDLEGLPPHLDDVEKIYLWGMQVFGERPGEFRAATGGFGEEGDREGWEGFLKLARGVFEAYGNIPFVHWASYEKTKIKIYMERFGDWEGVAQQVLHNLLDLLPIVRDSIALPLPSYSLKVVEEYVGFRRSQKENGGDWAIARYIEATETEDAVRRDALMEKILAYNREDLEATWAVLQWLRQK</sequence>
<dbReference type="InterPro" id="IPR011604">
    <property type="entry name" value="PDDEXK-like_dom_sf"/>
</dbReference>
<dbReference type="EMBL" id="JACPUR010000001">
    <property type="protein sequence ID" value="MBI3126065.1"/>
    <property type="molecule type" value="Genomic_DNA"/>
</dbReference>